<keyword evidence="1" id="KW-0812">Transmembrane</keyword>
<keyword evidence="3" id="KW-1185">Reference proteome</keyword>
<keyword evidence="1" id="KW-0472">Membrane</keyword>
<evidence type="ECO:0000313" key="2">
    <source>
        <dbReference type="EMBL" id="NHM13605.1"/>
    </source>
</evidence>
<name>A0ABX0IJH3_9ACTN</name>
<dbReference type="Pfam" id="PF14014">
    <property type="entry name" value="DUF4230"/>
    <property type="match status" value="1"/>
</dbReference>
<gene>
    <name evidence="2" type="ORF">GMI68_02260</name>
</gene>
<proteinExistence type="predicted"/>
<dbReference type="EMBL" id="WPCR01000002">
    <property type="protein sequence ID" value="NHM13605.1"/>
    <property type="molecule type" value="Genomic_DNA"/>
</dbReference>
<keyword evidence="1" id="KW-1133">Transmembrane helix</keyword>
<accession>A0ABX0IJH3</accession>
<evidence type="ECO:0000313" key="3">
    <source>
        <dbReference type="Proteomes" id="UP000636394"/>
    </source>
</evidence>
<sequence>MKKEKRASGEDAKRRSGCLFGRIFKVVIAIVLAIVIVTGFVIASPLLFGVVAPLALDPGKTEYPSETSLKEAVDIESLAAVDYTYKGIAEKAGKFLWNDTVDYRVKYEAHIRASYDMGEIEFALDKEHMVATAYLPEAQISDPVINENEFGFLPENAAANIRDILAICKEDAAKDPNREEIKRQARDSLEDTVEALTAPLLDDEWTIEFKDLSEYSNKKEVQNEGE</sequence>
<reference evidence="2 3" key="1">
    <citation type="submission" date="2019-11" db="EMBL/GenBank/DDBJ databases">
        <title>Eggerthellaceae novel genus isolated from the rectal contents of marmort.</title>
        <authorList>
            <person name="Zhang G."/>
        </authorList>
    </citation>
    <scope>NUCLEOTIDE SEQUENCE [LARGE SCALE GENOMIC DNA]</scope>
    <source>
        <strain evidence="3">zg-886</strain>
    </source>
</reference>
<organism evidence="2 3">
    <name type="scientific">Xiamenia xianingshaonis</name>
    <dbReference type="NCBI Taxonomy" id="2682776"/>
    <lineage>
        <taxon>Bacteria</taxon>
        <taxon>Bacillati</taxon>
        <taxon>Actinomycetota</taxon>
        <taxon>Coriobacteriia</taxon>
        <taxon>Eggerthellales</taxon>
        <taxon>Eggerthellaceae</taxon>
        <taxon>Xiamenia</taxon>
    </lineage>
</organism>
<dbReference type="InterPro" id="IPR025324">
    <property type="entry name" value="DUF4230"/>
</dbReference>
<protein>
    <submittedName>
        <fullName evidence="2">DUF4230 domain-containing protein</fullName>
    </submittedName>
</protein>
<comment type="caution">
    <text evidence="2">The sequence shown here is derived from an EMBL/GenBank/DDBJ whole genome shotgun (WGS) entry which is preliminary data.</text>
</comment>
<evidence type="ECO:0000256" key="1">
    <source>
        <dbReference type="SAM" id="Phobius"/>
    </source>
</evidence>
<feature type="transmembrane region" description="Helical" evidence="1">
    <location>
        <begin position="23"/>
        <end position="56"/>
    </location>
</feature>
<dbReference type="Proteomes" id="UP000636394">
    <property type="component" value="Unassembled WGS sequence"/>
</dbReference>